<evidence type="ECO:0008006" key="4">
    <source>
        <dbReference type="Google" id="ProtNLM"/>
    </source>
</evidence>
<dbReference type="EMBL" id="JAUESC010000002">
    <property type="protein sequence ID" value="KAK0604971.1"/>
    <property type="molecule type" value="Genomic_DNA"/>
</dbReference>
<sequence length="330" mass="36151">MMKGDALSRPVDNQLGLVQGHMDLSQGNVLKEVASLPARESAETTVSVQEGRAETAQISFNNKTRSESGFLAEDQGQHNSVMRNFKSMSSKESEGLLNTGAAKEKYLTASKGQGPASGGRGKKYVVSVRSKSSFVAPESSRSDSSGFQRRPRRQRTEFRVRENADKQHSTSMVPANNIRPDDKSNISGRNTGMSTRDAINSWEMDSGSKGGKGLGKESFTKSQNIPHFEEGNHKRTIRSGEDVDAPLQSGIVRVFEQPGIEAPSDEDDFIEDIVGLRKDCGVLSVNFTPRKANQVAHVLAKQALTNCGDFYWMEEFPHYAAFAIQADMPD</sequence>
<proteinExistence type="predicted"/>
<reference evidence="2" key="2">
    <citation type="submission" date="2023-06" db="EMBL/GenBank/DDBJ databases">
        <authorList>
            <person name="Swenson N.G."/>
            <person name="Wegrzyn J.L."/>
            <person name="Mcevoy S.L."/>
        </authorList>
    </citation>
    <scope>NUCLEOTIDE SEQUENCE</scope>
    <source>
        <strain evidence="2">NS2018</strain>
        <tissue evidence="2">Leaf</tissue>
    </source>
</reference>
<evidence type="ECO:0000313" key="2">
    <source>
        <dbReference type="EMBL" id="KAK0604971.1"/>
    </source>
</evidence>
<dbReference type="PANTHER" id="PTHR31780:SF10">
    <property type="entry name" value="LD36051P"/>
    <property type="match status" value="1"/>
</dbReference>
<gene>
    <name evidence="2" type="ORF">LWI29_021478</name>
</gene>
<dbReference type="InterPro" id="IPR051195">
    <property type="entry name" value="Fungal_stress_NST1"/>
</dbReference>
<dbReference type="AlphaFoldDB" id="A0AA39T8L8"/>
<protein>
    <recommendedName>
        <fullName evidence="4">RNase H type-1 domain-containing protein</fullName>
    </recommendedName>
</protein>
<organism evidence="2 3">
    <name type="scientific">Acer saccharum</name>
    <name type="common">Sugar maple</name>
    <dbReference type="NCBI Taxonomy" id="4024"/>
    <lineage>
        <taxon>Eukaryota</taxon>
        <taxon>Viridiplantae</taxon>
        <taxon>Streptophyta</taxon>
        <taxon>Embryophyta</taxon>
        <taxon>Tracheophyta</taxon>
        <taxon>Spermatophyta</taxon>
        <taxon>Magnoliopsida</taxon>
        <taxon>eudicotyledons</taxon>
        <taxon>Gunneridae</taxon>
        <taxon>Pentapetalae</taxon>
        <taxon>rosids</taxon>
        <taxon>malvids</taxon>
        <taxon>Sapindales</taxon>
        <taxon>Sapindaceae</taxon>
        <taxon>Hippocastanoideae</taxon>
        <taxon>Acereae</taxon>
        <taxon>Acer</taxon>
    </lineage>
</organism>
<evidence type="ECO:0000313" key="3">
    <source>
        <dbReference type="Proteomes" id="UP001168877"/>
    </source>
</evidence>
<comment type="caution">
    <text evidence="2">The sequence shown here is derived from an EMBL/GenBank/DDBJ whole genome shotgun (WGS) entry which is preliminary data.</text>
</comment>
<dbReference type="Proteomes" id="UP001168877">
    <property type="component" value="Unassembled WGS sequence"/>
</dbReference>
<reference evidence="2" key="1">
    <citation type="journal article" date="2022" name="Plant J.">
        <title>Strategies of tolerance reflected in two North American maple genomes.</title>
        <authorList>
            <person name="McEvoy S.L."/>
            <person name="Sezen U.U."/>
            <person name="Trouern-Trend A."/>
            <person name="McMahon S.M."/>
            <person name="Schaberg P.G."/>
            <person name="Yang J."/>
            <person name="Wegrzyn J.L."/>
            <person name="Swenson N.G."/>
        </authorList>
    </citation>
    <scope>NUCLEOTIDE SEQUENCE</scope>
    <source>
        <strain evidence="2">NS2018</strain>
    </source>
</reference>
<dbReference type="PANTHER" id="PTHR31780">
    <property type="entry name" value="STRESS RESPONSE PROTEIN NST1-RELATED"/>
    <property type="match status" value="1"/>
</dbReference>
<accession>A0AA39T8L8</accession>
<name>A0AA39T8L8_ACESA</name>
<feature type="compositionally biased region" description="Basic and acidic residues" evidence="1">
    <location>
        <begin position="154"/>
        <end position="168"/>
    </location>
</feature>
<feature type="region of interest" description="Disordered" evidence="1">
    <location>
        <begin position="130"/>
        <end position="190"/>
    </location>
</feature>
<keyword evidence="3" id="KW-1185">Reference proteome</keyword>
<evidence type="ECO:0000256" key="1">
    <source>
        <dbReference type="SAM" id="MobiDB-lite"/>
    </source>
</evidence>